<feature type="compositionally biased region" description="Gly residues" evidence="6">
    <location>
        <begin position="473"/>
        <end position="482"/>
    </location>
</feature>
<evidence type="ECO:0000256" key="3">
    <source>
        <dbReference type="ARBA" id="ARBA00023015"/>
    </source>
</evidence>
<feature type="region of interest" description="Disordered" evidence="6">
    <location>
        <begin position="433"/>
        <end position="518"/>
    </location>
</feature>
<evidence type="ECO:0000313" key="8">
    <source>
        <dbReference type="EMBL" id="EMR62151.1"/>
    </source>
</evidence>
<dbReference type="Pfam" id="PF04082">
    <property type="entry name" value="Fungal_trans"/>
    <property type="match status" value="1"/>
</dbReference>
<dbReference type="InterPro" id="IPR007219">
    <property type="entry name" value="XnlR_reg_dom"/>
</dbReference>
<reference evidence="9" key="1">
    <citation type="journal article" date="2013" name="Genome Announc.">
        <title>Draft genome sequence of the grapevine dieback fungus Eutypa lata UCR-EL1.</title>
        <authorList>
            <person name="Blanco-Ulate B."/>
            <person name="Rolshausen P.E."/>
            <person name="Cantu D."/>
        </authorList>
    </citation>
    <scope>NUCLEOTIDE SEQUENCE [LARGE SCALE GENOMIC DNA]</scope>
    <source>
        <strain evidence="9">UCR-EL1</strain>
    </source>
</reference>
<feature type="compositionally biased region" description="Low complexity" evidence="6">
    <location>
        <begin position="439"/>
        <end position="472"/>
    </location>
</feature>
<name>M7SX72_EUTLA</name>
<evidence type="ECO:0000313" key="9">
    <source>
        <dbReference type="Proteomes" id="UP000012174"/>
    </source>
</evidence>
<dbReference type="Gene3D" id="4.10.240.10">
    <property type="entry name" value="Zn(2)-C6 fungal-type DNA-binding domain"/>
    <property type="match status" value="1"/>
</dbReference>
<keyword evidence="4" id="KW-0804">Transcription</keyword>
<feature type="compositionally biased region" description="Low complexity" evidence="6">
    <location>
        <begin position="496"/>
        <end position="518"/>
    </location>
</feature>
<feature type="domain" description="Zn(2)-C6 fungal-type" evidence="7">
    <location>
        <begin position="51"/>
        <end position="81"/>
    </location>
</feature>
<dbReference type="PANTHER" id="PTHR47338:SF7">
    <property type="entry name" value="ZN(II)2CYS6 TRANSCRIPTION FACTOR (EUROFUNG)"/>
    <property type="match status" value="1"/>
</dbReference>
<dbReference type="Proteomes" id="UP000012174">
    <property type="component" value="Unassembled WGS sequence"/>
</dbReference>
<proteinExistence type="predicted"/>
<dbReference type="InterPro" id="IPR050815">
    <property type="entry name" value="TF_fung"/>
</dbReference>
<dbReference type="EMBL" id="KB707488">
    <property type="protein sequence ID" value="EMR62151.1"/>
    <property type="molecule type" value="Genomic_DNA"/>
</dbReference>
<gene>
    <name evidence="8" type="ORF">UCREL1_10930</name>
</gene>
<dbReference type="STRING" id="1287681.M7SX72"/>
<protein>
    <submittedName>
        <fullName evidence="8">Putative 3-dehydroquinate dehydratase i protein</fullName>
    </submittedName>
</protein>
<evidence type="ECO:0000256" key="4">
    <source>
        <dbReference type="ARBA" id="ARBA00023163"/>
    </source>
</evidence>
<dbReference type="AlphaFoldDB" id="M7SX72"/>
<dbReference type="HOGENOM" id="CLU_011581_0_0_1"/>
<dbReference type="PANTHER" id="PTHR47338">
    <property type="entry name" value="ZN(II)2CYS6 TRANSCRIPTION FACTOR (EUROFUNG)-RELATED"/>
    <property type="match status" value="1"/>
</dbReference>
<evidence type="ECO:0000256" key="5">
    <source>
        <dbReference type="ARBA" id="ARBA00023242"/>
    </source>
</evidence>
<keyword evidence="3" id="KW-0805">Transcription regulation</keyword>
<dbReference type="KEGG" id="ela:UCREL1_10930"/>
<sequence>MFYALLVRCDGRQDVCRNCERLNFECSFQQLNHPPGQYVLKPPEPRRRTQACSQCHLKKTRCLGELPSCSNCTRKGRKCTYPKARKLGSSSAAVDGSESIGGSGSARTDSESRTPLAAAAGGGSQSAQSVSAIDLLGSVDGASPEPDTALELVEDYFRHLYPLPSYAFLHQPTVVQRCRDGTINEPLKLAICALTALQLHRSSLCHDLWVQQAEQVILQQLGRPSIFHLQALLLTIHYRVESGEFPTAFMLAALAARTAVALRLNYERSELLPVAQEARRRLFWSLYLLDDFFCVGLREFELCPEETIHMQLPCDDDLFEAGQFSQTGFLQLDPSPNQLAQRCLEHAEEIVRVLTDFVNYGRPDDYRHLERDAAERLISSYSVRLALQAREATSEPDPPPQRVALGVSQFANSRQRLSIQSLLLQSDFVDDSHDIAAPSSSSENNNNNNNNNNSNVSQQQHHQQQQQQQQHGIGVGSTGGNGVAIRPQHAGGGGSSRESPSFSSSRATPTTTSSAAGAEAAWNTSSAAAVSQSHAYLTSAGAVNDSVVSAVGMHDESEQQRGLAFNPWMGFPGTEDLLSGGLNNDY</sequence>
<dbReference type="GO" id="GO:0008270">
    <property type="term" value="F:zinc ion binding"/>
    <property type="evidence" value="ECO:0007669"/>
    <property type="project" value="InterPro"/>
</dbReference>
<dbReference type="GO" id="GO:0003677">
    <property type="term" value="F:DNA binding"/>
    <property type="evidence" value="ECO:0007669"/>
    <property type="project" value="InterPro"/>
</dbReference>
<accession>M7SX72</accession>
<comment type="subcellular location">
    <subcellularLocation>
        <location evidence="1">Nucleus</location>
    </subcellularLocation>
</comment>
<dbReference type="eggNOG" id="ENOG502SK48">
    <property type="taxonomic scope" value="Eukaryota"/>
</dbReference>
<evidence type="ECO:0000256" key="6">
    <source>
        <dbReference type="SAM" id="MobiDB-lite"/>
    </source>
</evidence>
<dbReference type="GO" id="GO:0000981">
    <property type="term" value="F:DNA-binding transcription factor activity, RNA polymerase II-specific"/>
    <property type="evidence" value="ECO:0007669"/>
    <property type="project" value="InterPro"/>
</dbReference>
<dbReference type="InterPro" id="IPR001138">
    <property type="entry name" value="Zn2Cys6_DnaBD"/>
</dbReference>
<keyword evidence="5" id="KW-0539">Nucleus</keyword>
<dbReference type="OrthoDB" id="2563500at2759"/>
<dbReference type="GO" id="GO:0006351">
    <property type="term" value="P:DNA-templated transcription"/>
    <property type="evidence" value="ECO:0007669"/>
    <property type="project" value="InterPro"/>
</dbReference>
<keyword evidence="2" id="KW-0479">Metal-binding</keyword>
<dbReference type="CDD" id="cd00067">
    <property type="entry name" value="GAL4"/>
    <property type="match status" value="2"/>
</dbReference>
<dbReference type="GO" id="GO:0005634">
    <property type="term" value="C:nucleus"/>
    <property type="evidence" value="ECO:0007669"/>
    <property type="project" value="UniProtKB-SubCell"/>
</dbReference>
<evidence type="ECO:0000259" key="7">
    <source>
        <dbReference type="PROSITE" id="PS50048"/>
    </source>
</evidence>
<dbReference type="Pfam" id="PF00172">
    <property type="entry name" value="Zn_clus"/>
    <property type="match status" value="2"/>
</dbReference>
<evidence type="ECO:0000256" key="2">
    <source>
        <dbReference type="ARBA" id="ARBA00022723"/>
    </source>
</evidence>
<dbReference type="PROSITE" id="PS50048">
    <property type="entry name" value="ZN2_CY6_FUNGAL_2"/>
    <property type="match status" value="1"/>
</dbReference>
<dbReference type="SMART" id="SM00066">
    <property type="entry name" value="GAL4"/>
    <property type="match status" value="2"/>
</dbReference>
<organism evidence="8 9">
    <name type="scientific">Eutypa lata (strain UCR-EL1)</name>
    <name type="common">Grapevine dieback disease fungus</name>
    <name type="synonym">Eutypa armeniacae</name>
    <dbReference type="NCBI Taxonomy" id="1287681"/>
    <lineage>
        <taxon>Eukaryota</taxon>
        <taxon>Fungi</taxon>
        <taxon>Dikarya</taxon>
        <taxon>Ascomycota</taxon>
        <taxon>Pezizomycotina</taxon>
        <taxon>Sordariomycetes</taxon>
        <taxon>Xylariomycetidae</taxon>
        <taxon>Xylariales</taxon>
        <taxon>Diatrypaceae</taxon>
        <taxon>Eutypa</taxon>
    </lineage>
</organism>
<dbReference type="PROSITE" id="PS00463">
    <property type="entry name" value="ZN2_CY6_FUNGAL_1"/>
    <property type="match status" value="1"/>
</dbReference>
<feature type="region of interest" description="Disordered" evidence="6">
    <location>
        <begin position="90"/>
        <end position="123"/>
    </location>
</feature>
<dbReference type="CDD" id="cd12148">
    <property type="entry name" value="fungal_TF_MHR"/>
    <property type="match status" value="1"/>
</dbReference>
<dbReference type="SMART" id="SM00906">
    <property type="entry name" value="Fungal_trans"/>
    <property type="match status" value="1"/>
</dbReference>
<keyword evidence="9" id="KW-1185">Reference proteome</keyword>
<evidence type="ECO:0000256" key="1">
    <source>
        <dbReference type="ARBA" id="ARBA00004123"/>
    </source>
</evidence>
<dbReference type="SUPFAM" id="SSF57701">
    <property type="entry name" value="Zn2/Cys6 DNA-binding domain"/>
    <property type="match status" value="1"/>
</dbReference>
<dbReference type="InterPro" id="IPR036864">
    <property type="entry name" value="Zn2-C6_fun-type_DNA-bd_sf"/>
</dbReference>